<dbReference type="EMBL" id="FUYG01000008">
    <property type="protein sequence ID" value="SKB00118.1"/>
    <property type="molecule type" value="Genomic_DNA"/>
</dbReference>
<feature type="transmembrane region" description="Helical" evidence="1">
    <location>
        <begin position="335"/>
        <end position="352"/>
    </location>
</feature>
<name>A0A1T4YEY6_9MICO</name>
<sequence>MTLDTRPLTDRIDRRALRVFRRTLPSTVRPKLVTVLLPVAFLAVPFVFMFMFLTAVGFDQFVVRDKGPSSLVAFVPVIAMPVVAITLLVRALRRRNGVRQFRIAEFARANSFSYSPRTERPWLPGMIFTREGQSSSYSTDIVSREGESPTTIANHTSIVGSGKNRSVYRWGYVALRLATPLPNIVLDAQKNNSWGRAALPVALAARQRLSLEGDFDQHFALYCPAGYEADALYLFTPDIMARFIDNAASFDIEIVDDYLFLYAQGELSTLDPELWRQLLSTVEVLSERVRQWERWRDERLDAGGAAWTHGAVVPNYARRAGVAPQGRRLARRADWWWIVGALLAIFGFYNIFKDIFV</sequence>
<protein>
    <recommendedName>
        <fullName evidence="4">DUF3137 domain-containing protein</fullName>
    </recommendedName>
</protein>
<feature type="transmembrane region" description="Helical" evidence="1">
    <location>
        <begin position="32"/>
        <end position="58"/>
    </location>
</feature>
<reference evidence="3" key="1">
    <citation type="submission" date="2017-02" db="EMBL/GenBank/DDBJ databases">
        <authorList>
            <person name="Varghese N."/>
            <person name="Submissions S."/>
        </authorList>
    </citation>
    <scope>NUCLEOTIDE SEQUENCE [LARGE SCALE GENOMIC DNA]</scope>
    <source>
        <strain evidence="3">VKM Ac-2052</strain>
    </source>
</reference>
<dbReference type="Proteomes" id="UP000189735">
    <property type="component" value="Unassembled WGS sequence"/>
</dbReference>
<feature type="transmembrane region" description="Helical" evidence="1">
    <location>
        <begin position="70"/>
        <end position="92"/>
    </location>
</feature>
<gene>
    <name evidence="2" type="ORF">SAMN06295879_2937</name>
</gene>
<evidence type="ECO:0000313" key="2">
    <source>
        <dbReference type="EMBL" id="SKB00118.1"/>
    </source>
</evidence>
<organism evidence="2 3">
    <name type="scientific">Agreia bicolorata</name>
    <dbReference type="NCBI Taxonomy" id="110935"/>
    <lineage>
        <taxon>Bacteria</taxon>
        <taxon>Bacillati</taxon>
        <taxon>Actinomycetota</taxon>
        <taxon>Actinomycetes</taxon>
        <taxon>Micrococcales</taxon>
        <taxon>Microbacteriaceae</taxon>
        <taxon>Agreia</taxon>
    </lineage>
</organism>
<keyword evidence="1" id="KW-0472">Membrane</keyword>
<evidence type="ECO:0000256" key="1">
    <source>
        <dbReference type="SAM" id="Phobius"/>
    </source>
</evidence>
<proteinExistence type="predicted"/>
<dbReference type="RefSeq" id="WP_244893301.1">
    <property type="nucleotide sequence ID" value="NZ_FUYG01000008.1"/>
</dbReference>
<dbReference type="AlphaFoldDB" id="A0A1T4YEY6"/>
<evidence type="ECO:0008006" key="4">
    <source>
        <dbReference type="Google" id="ProtNLM"/>
    </source>
</evidence>
<keyword evidence="1" id="KW-0812">Transmembrane</keyword>
<accession>A0A1T4YEY6</accession>
<evidence type="ECO:0000313" key="3">
    <source>
        <dbReference type="Proteomes" id="UP000189735"/>
    </source>
</evidence>
<keyword evidence="1" id="KW-1133">Transmembrane helix</keyword>